<evidence type="ECO:0000313" key="2">
    <source>
        <dbReference type="Proteomes" id="UP000767334"/>
    </source>
</evidence>
<accession>A0ABS2FJM3</accession>
<dbReference type="Proteomes" id="UP000767334">
    <property type="component" value="Unassembled WGS sequence"/>
</dbReference>
<name>A0ABS2FJM3_9CLOT</name>
<sequence>MSTQDKLLELAEEAVETIKKLIKRTEEENPLVNVNFNECGDTIVFTLKNNRTVEYSLSEIGYIFEDDLDGLEIFSVKRFKEFYIKLKNIQSQTELL</sequence>
<keyword evidence="2" id="KW-1185">Reference proteome</keyword>
<comment type="caution">
    <text evidence="1">The sequence shown here is derived from an EMBL/GenBank/DDBJ whole genome shotgun (WGS) entry which is preliminary data.</text>
</comment>
<organism evidence="1 2">
    <name type="scientific">Clostridium saudiense</name>
    <dbReference type="NCBI Taxonomy" id="1414720"/>
    <lineage>
        <taxon>Bacteria</taxon>
        <taxon>Bacillati</taxon>
        <taxon>Bacillota</taxon>
        <taxon>Clostridia</taxon>
        <taxon>Eubacteriales</taxon>
        <taxon>Clostridiaceae</taxon>
        <taxon>Clostridium</taxon>
    </lineage>
</organism>
<evidence type="ECO:0000313" key="1">
    <source>
        <dbReference type="EMBL" id="MBM6820785.1"/>
    </source>
</evidence>
<dbReference type="EMBL" id="JACJLL010000164">
    <property type="protein sequence ID" value="MBM6820785.1"/>
    <property type="molecule type" value="Genomic_DNA"/>
</dbReference>
<reference evidence="1 2" key="1">
    <citation type="journal article" date="2021" name="Sci. Rep.">
        <title>The distribution of antibiotic resistance genes in chicken gut microbiota commensals.</title>
        <authorList>
            <person name="Juricova H."/>
            <person name="Matiasovicova J."/>
            <person name="Kubasova T."/>
            <person name="Cejkova D."/>
            <person name="Rychlik I."/>
        </authorList>
    </citation>
    <scope>NUCLEOTIDE SEQUENCE [LARGE SCALE GENOMIC DNA]</scope>
    <source>
        <strain evidence="1 2">An435</strain>
    </source>
</reference>
<protein>
    <submittedName>
        <fullName evidence="1">Uncharacterized protein</fullName>
    </submittedName>
</protein>
<gene>
    <name evidence="1" type="ORF">H6A19_15825</name>
</gene>
<proteinExistence type="predicted"/>
<dbReference type="RefSeq" id="WP_148322973.1">
    <property type="nucleotide sequence ID" value="NZ_JACJLL010000164.1"/>
</dbReference>